<evidence type="ECO:0000256" key="1">
    <source>
        <dbReference type="SAM" id="MobiDB-lite"/>
    </source>
</evidence>
<evidence type="ECO:0000313" key="2">
    <source>
        <dbReference type="EMBL" id="CAK0802832.1"/>
    </source>
</evidence>
<feature type="region of interest" description="Disordered" evidence="1">
    <location>
        <begin position="36"/>
        <end position="67"/>
    </location>
</feature>
<proteinExistence type="predicted"/>
<comment type="caution">
    <text evidence="2">The sequence shown here is derived from an EMBL/GenBank/DDBJ whole genome shotgun (WGS) entry which is preliminary data.</text>
</comment>
<evidence type="ECO:0008006" key="4">
    <source>
        <dbReference type="Google" id="ProtNLM"/>
    </source>
</evidence>
<organism evidence="2 3">
    <name type="scientific">Prorocentrum cordatum</name>
    <dbReference type="NCBI Taxonomy" id="2364126"/>
    <lineage>
        <taxon>Eukaryota</taxon>
        <taxon>Sar</taxon>
        <taxon>Alveolata</taxon>
        <taxon>Dinophyceae</taxon>
        <taxon>Prorocentrales</taxon>
        <taxon>Prorocentraceae</taxon>
        <taxon>Prorocentrum</taxon>
    </lineage>
</organism>
<evidence type="ECO:0000313" key="3">
    <source>
        <dbReference type="Proteomes" id="UP001189429"/>
    </source>
</evidence>
<protein>
    <recommendedName>
        <fullName evidence="4">Ribosome biogenesis protein NOP53</fullName>
    </recommendedName>
</protein>
<dbReference type="EMBL" id="CAUYUJ010002891">
    <property type="protein sequence ID" value="CAK0802832.1"/>
    <property type="molecule type" value="Genomic_DNA"/>
</dbReference>
<feature type="compositionally biased region" description="Basic residues" evidence="1">
    <location>
        <begin position="1"/>
        <end position="12"/>
    </location>
</feature>
<sequence length="150" mass="15730">MPKVKKAKRRDLRPHPYAAAGDGDAMEVVGAAPAEGAVPAGGAAGAAAGGEAAQEGAAPGKETHHDLRRRQVAEWKKMKAEVALMKRQRKKVPGKKNGGKDDKKALSSKIRALISGLRAKHETELRDAGIEVTAEDSGVDAEAYISGEED</sequence>
<feature type="region of interest" description="Disordered" evidence="1">
    <location>
        <begin position="1"/>
        <end position="24"/>
    </location>
</feature>
<dbReference type="Proteomes" id="UP001189429">
    <property type="component" value="Unassembled WGS sequence"/>
</dbReference>
<reference evidence="2" key="1">
    <citation type="submission" date="2023-10" db="EMBL/GenBank/DDBJ databases">
        <authorList>
            <person name="Chen Y."/>
            <person name="Shah S."/>
            <person name="Dougan E. K."/>
            <person name="Thang M."/>
            <person name="Chan C."/>
        </authorList>
    </citation>
    <scope>NUCLEOTIDE SEQUENCE [LARGE SCALE GENOMIC DNA]</scope>
</reference>
<accession>A0ABN9QAF5</accession>
<keyword evidence="3" id="KW-1185">Reference proteome</keyword>
<gene>
    <name evidence="2" type="ORF">PCOR1329_LOCUS10202</name>
</gene>
<feature type="region of interest" description="Disordered" evidence="1">
    <location>
        <begin position="84"/>
        <end position="106"/>
    </location>
</feature>
<name>A0ABN9QAF5_9DINO</name>
<feature type="compositionally biased region" description="Low complexity" evidence="1">
    <location>
        <begin position="49"/>
        <end position="60"/>
    </location>
</feature>